<organism evidence="1">
    <name type="scientific">Cladocopium goreaui</name>
    <dbReference type="NCBI Taxonomy" id="2562237"/>
    <lineage>
        <taxon>Eukaryota</taxon>
        <taxon>Sar</taxon>
        <taxon>Alveolata</taxon>
        <taxon>Dinophyceae</taxon>
        <taxon>Suessiales</taxon>
        <taxon>Symbiodiniaceae</taxon>
        <taxon>Cladocopium</taxon>
    </lineage>
</organism>
<reference evidence="2 3" key="2">
    <citation type="submission" date="2024-05" db="EMBL/GenBank/DDBJ databases">
        <authorList>
            <person name="Chen Y."/>
            <person name="Shah S."/>
            <person name="Dougan E. K."/>
            <person name="Thang M."/>
            <person name="Chan C."/>
        </authorList>
    </citation>
    <scope>NUCLEOTIDE SEQUENCE [LARGE SCALE GENOMIC DNA]</scope>
</reference>
<gene>
    <name evidence="1" type="ORF">C1SCF055_LOCUS9512</name>
</gene>
<protein>
    <submittedName>
        <fullName evidence="1">Uncharacterized protein</fullName>
    </submittedName>
</protein>
<evidence type="ECO:0000313" key="1">
    <source>
        <dbReference type="EMBL" id="CAI3981751.1"/>
    </source>
</evidence>
<comment type="caution">
    <text evidence="1">The sequence shown here is derived from an EMBL/GenBank/DDBJ whole genome shotgun (WGS) entry which is preliminary data.</text>
</comment>
<dbReference type="EMBL" id="CAMXCT010000657">
    <property type="protein sequence ID" value="CAI3981751.1"/>
    <property type="molecule type" value="Genomic_DNA"/>
</dbReference>
<name>A0A9P1BYD3_9DINO</name>
<evidence type="ECO:0000313" key="3">
    <source>
        <dbReference type="Proteomes" id="UP001152797"/>
    </source>
</evidence>
<reference evidence="1" key="1">
    <citation type="submission" date="2022-10" db="EMBL/GenBank/DDBJ databases">
        <authorList>
            <person name="Chen Y."/>
            <person name="Dougan E. K."/>
            <person name="Chan C."/>
            <person name="Rhodes N."/>
            <person name="Thang M."/>
        </authorList>
    </citation>
    <scope>NUCLEOTIDE SEQUENCE</scope>
</reference>
<evidence type="ECO:0000313" key="2">
    <source>
        <dbReference type="EMBL" id="CAL4769063.1"/>
    </source>
</evidence>
<dbReference type="EMBL" id="CAMXCT020000657">
    <property type="protein sequence ID" value="CAL1135126.1"/>
    <property type="molecule type" value="Genomic_DNA"/>
</dbReference>
<accession>A0A9P1BYD3</accession>
<proteinExistence type="predicted"/>
<dbReference type="AlphaFoldDB" id="A0A9P1BYD3"/>
<keyword evidence="3" id="KW-1185">Reference proteome</keyword>
<dbReference type="Proteomes" id="UP001152797">
    <property type="component" value="Unassembled WGS sequence"/>
</dbReference>
<dbReference type="EMBL" id="CAMXCT030000657">
    <property type="protein sequence ID" value="CAL4769063.1"/>
    <property type="molecule type" value="Genomic_DNA"/>
</dbReference>
<dbReference type="OrthoDB" id="426680at2759"/>
<sequence>MGQCVAPCDTCYDGLDAMLFRHLPKAQQGASPSALAPWTKPWTEPWLPPGAQRSGQTHWAKLRAFVRARMAFGILLQELRTREVERLYENNWSEVNTPTCRQPSLGWRKMQALTTSSSSLQELLNDVRCKQAENLYAADWNALKPGQSLMSAAAAAG</sequence>